<dbReference type="InterPro" id="IPR017871">
    <property type="entry name" value="ABC_transporter-like_CS"/>
</dbReference>
<dbReference type="CDD" id="cd03214">
    <property type="entry name" value="ABC_Iron-Siderophores_B12_Hemin"/>
    <property type="match status" value="1"/>
</dbReference>
<dbReference type="PANTHER" id="PTHR42734:SF21">
    <property type="entry name" value="IRON ABC TRANSPORTER, ATP-BINDING PROTEIN"/>
    <property type="match status" value="1"/>
</dbReference>
<dbReference type="AlphaFoldDB" id="A0A9Q7AKL8"/>
<protein>
    <submittedName>
        <fullName evidence="5">ABC transporter ATP-binding protein</fullName>
    </submittedName>
</protein>
<organism evidence="5 6">
    <name type="scientific">Aminithiophilus ramosus</name>
    <dbReference type="NCBI Taxonomy" id="3029084"/>
    <lineage>
        <taxon>Bacteria</taxon>
        <taxon>Thermotogati</taxon>
        <taxon>Synergistota</taxon>
        <taxon>Synergistia</taxon>
        <taxon>Synergistales</taxon>
        <taxon>Aminithiophilaceae</taxon>
        <taxon>Aminithiophilus</taxon>
    </lineage>
</organism>
<dbReference type="GO" id="GO:0005524">
    <property type="term" value="F:ATP binding"/>
    <property type="evidence" value="ECO:0007669"/>
    <property type="project" value="UniProtKB-KW"/>
</dbReference>
<keyword evidence="6" id="KW-1185">Reference proteome</keyword>
<dbReference type="GO" id="GO:0016887">
    <property type="term" value="F:ATP hydrolysis activity"/>
    <property type="evidence" value="ECO:0007669"/>
    <property type="project" value="InterPro"/>
</dbReference>
<proteinExistence type="predicted"/>
<evidence type="ECO:0000313" key="5">
    <source>
        <dbReference type="EMBL" id="QTX33260.1"/>
    </source>
</evidence>
<dbReference type="FunFam" id="3.40.50.300:FF:000134">
    <property type="entry name" value="Iron-enterobactin ABC transporter ATP-binding protein"/>
    <property type="match status" value="1"/>
</dbReference>
<keyword evidence="3 5" id="KW-0067">ATP-binding</keyword>
<dbReference type="InterPro" id="IPR050153">
    <property type="entry name" value="Metal_Ion_Import_ABC"/>
</dbReference>
<dbReference type="RefSeq" id="WP_274374536.1">
    <property type="nucleotide sequence ID" value="NZ_CP072943.1"/>
</dbReference>
<evidence type="ECO:0000256" key="1">
    <source>
        <dbReference type="ARBA" id="ARBA00022448"/>
    </source>
</evidence>
<feature type="domain" description="ABC transporter" evidence="4">
    <location>
        <begin position="2"/>
        <end position="239"/>
    </location>
</feature>
<dbReference type="InterPro" id="IPR003439">
    <property type="entry name" value="ABC_transporter-like_ATP-bd"/>
</dbReference>
<dbReference type="EMBL" id="CP072943">
    <property type="protein sequence ID" value="QTX33260.1"/>
    <property type="molecule type" value="Genomic_DNA"/>
</dbReference>
<reference evidence="6" key="1">
    <citation type="submission" date="2021-04" db="EMBL/GenBank/DDBJ databases">
        <title>A novel Synergistetes isolate from a pyrite-forming mixed culture.</title>
        <authorList>
            <person name="Bunk B."/>
            <person name="Sproer C."/>
            <person name="Spring S."/>
            <person name="Pester M."/>
        </authorList>
    </citation>
    <scope>NUCLEOTIDE SEQUENCE [LARGE SCALE GENOMIC DNA]</scope>
    <source>
        <strain evidence="6">J.5.4.2-T.3.5.2</strain>
    </source>
</reference>
<dbReference type="PROSITE" id="PS00211">
    <property type="entry name" value="ABC_TRANSPORTER_1"/>
    <property type="match status" value="1"/>
</dbReference>
<gene>
    <name evidence="5" type="ORF">KAR29_05065</name>
</gene>
<keyword evidence="2" id="KW-0547">Nucleotide-binding</keyword>
<sequence>MLKVENFSFSYNSTKGMHPVFKELDITFSNGLNAMLGPNGAGKSTLLKCIFGLLRCNGSVFFGGRDITRMKTNDKTKLMSYLPQMDIEMSSLTVLEMVLLGRLPELGQRVSDEDLKNVMDTLNALNIAGLASRSFSELSGGQKKLVFIAQTLVREPKIILLDEPVNSLDLQKQLELCLLLRHIAEHKDIEIIVVLHDINLAARFADHIIVLDEKGRMYSSGTPHEVISKKMLREVYGVEASLSHDENGIPSISPIRSIRDSSVIA</sequence>
<dbReference type="InterPro" id="IPR027417">
    <property type="entry name" value="P-loop_NTPase"/>
</dbReference>
<dbReference type="PANTHER" id="PTHR42734">
    <property type="entry name" value="METAL TRANSPORT SYSTEM ATP-BINDING PROTEIN TM_0124-RELATED"/>
    <property type="match status" value="1"/>
</dbReference>
<accession>A0A9Q7AKL8</accession>
<evidence type="ECO:0000256" key="3">
    <source>
        <dbReference type="ARBA" id="ARBA00022840"/>
    </source>
</evidence>
<evidence type="ECO:0000256" key="2">
    <source>
        <dbReference type="ARBA" id="ARBA00022741"/>
    </source>
</evidence>
<dbReference type="SMART" id="SM00382">
    <property type="entry name" value="AAA"/>
    <property type="match status" value="1"/>
</dbReference>
<dbReference type="Proteomes" id="UP000671879">
    <property type="component" value="Chromosome"/>
</dbReference>
<dbReference type="Gene3D" id="3.40.50.300">
    <property type="entry name" value="P-loop containing nucleotide triphosphate hydrolases"/>
    <property type="match status" value="1"/>
</dbReference>
<evidence type="ECO:0000259" key="4">
    <source>
        <dbReference type="PROSITE" id="PS50893"/>
    </source>
</evidence>
<keyword evidence="1" id="KW-0813">Transport</keyword>
<dbReference type="InterPro" id="IPR003593">
    <property type="entry name" value="AAA+_ATPase"/>
</dbReference>
<dbReference type="KEGG" id="aram:KAR29_05065"/>
<name>A0A9Q7AKL8_9BACT</name>
<dbReference type="Pfam" id="PF00005">
    <property type="entry name" value="ABC_tran"/>
    <property type="match status" value="1"/>
</dbReference>
<dbReference type="SUPFAM" id="SSF52540">
    <property type="entry name" value="P-loop containing nucleoside triphosphate hydrolases"/>
    <property type="match status" value="1"/>
</dbReference>
<dbReference type="PROSITE" id="PS50893">
    <property type="entry name" value="ABC_TRANSPORTER_2"/>
    <property type="match status" value="1"/>
</dbReference>
<evidence type="ECO:0000313" key="6">
    <source>
        <dbReference type="Proteomes" id="UP000671879"/>
    </source>
</evidence>